<comment type="caution">
    <text evidence="2">The sequence shown here is derived from an EMBL/GenBank/DDBJ whole genome shotgun (WGS) entry which is preliminary data.</text>
</comment>
<feature type="region of interest" description="Disordered" evidence="1">
    <location>
        <begin position="224"/>
        <end position="247"/>
    </location>
</feature>
<proteinExistence type="predicted"/>
<organism evidence="2 3">
    <name type="scientific">Sphagnurus paluster</name>
    <dbReference type="NCBI Taxonomy" id="117069"/>
    <lineage>
        <taxon>Eukaryota</taxon>
        <taxon>Fungi</taxon>
        <taxon>Dikarya</taxon>
        <taxon>Basidiomycota</taxon>
        <taxon>Agaricomycotina</taxon>
        <taxon>Agaricomycetes</taxon>
        <taxon>Agaricomycetidae</taxon>
        <taxon>Agaricales</taxon>
        <taxon>Tricholomatineae</taxon>
        <taxon>Lyophyllaceae</taxon>
        <taxon>Sphagnurus</taxon>
    </lineage>
</organism>
<evidence type="ECO:0000313" key="3">
    <source>
        <dbReference type="Proteomes" id="UP000717328"/>
    </source>
</evidence>
<dbReference type="Proteomes" id="UP000717328">
    <property type="component" value="Unassembled WGS sequence"/>
</dbReference>
<dbReference type="InterPro" id="IPR016024">
    <property type="entry name" value="ARM-type_fold"/>
</dbReference>
<dbReference type="PANTHER" id="PTHR17695">
    <property type="entry name" value="SMALL SUBUNIT PROCESSOME COMPONENT 20 HOMOLOG"/>
    <property type="match status" value="1"/>
</dbReference>
<protein>
    <submittedName>
        <fullName evidence="2">Uncharacterized protein</fullName>
    </submittedName>
</protein>
<dbReference type="InterPro" id="IPR052575">
    <property type="entry name" value="SSU_processome_comp_20"/>
</dbReference>
<feature type="compositionally biased region" description="Acidic residues" evidence="1">
    <location>
        <begin position="226"/>
        <end position="238"/>
    </location>
</feature>
<dbReference type="SUPFAM" id="SSF48371">
    <property type="entry name" value="ARM repeat"/>
    <property type="match status" value="1"/>
</dbReference>
<dbReference type="EMBL" id="JABCKI010007068">
    <property type="protein sequence ID" value="KAG5633777.1"/>
    <property type="molecule type" value="Genomic_DNA"/>
</dbReference>
<evidence type="ECO:0000313" key="2">
    <source>
        <dbReference type="EMBL" id="KAG5633777.1"/>
    </source>
</evidence>
<dbReference type="PANTHER" id="PTHR17695:SF11">
    <property type="entry name" value="SMALL SUBUNIT PROCESSOME COMPONENT 20 HOMOLOG"/>
    <property type="match status" value="1"/>
</dbReference>
<keyword evidence="3" id="KW-1185">Reference proteome</keyword>
<dbReference type="GO" id="GO:0030686">
    <property type="term" value="C:90S preribosome"/>
    <property type="evidence" value="ECO:0007669"/>
    <property type="project" value="TreeGrafter"/>
</dbReference>
<dbReference type="OrthoDB" id="360653at2759"/>
<name>A0A9P7FRX1_9AGAR</name>
<gene>
    <name evidence="2" type="ORF">H0H81_005341</name>
</gene>
<dbReference type="GO" id="GO:0032040">
    <property type="term" value="C:small-subunit processome"/>
    <property type="evidence" value="ECO:0007669"/>
    <property type="project" value="TreeGrafter"/>
</dbReference>
<dbReference type="AlphaFoldDB" id="A0A9P7FRX1"/>
<reference evidence="2" key="2">
    <citation type="submission" date="2021-10" db="EMBL/GenBank/DDBJ databases">
        <title>Phylogenomics reveals ancestral predisposition of the termite-cultivated fungus Termitomyces towards a domesticated lifestyle.</title>
        <authorList>
            <person name="Auxier B."/>
            <person name="Grum-Grzhimaylo A."/>
            <person name="Cardenas M.E."/>
            <person name="Lodge J.D."/>
            <person name="Laessoe T."/>
            <person name="Pedersen O."/>
            <person name="Smith M.E."/>
            <person name="Kuyper T.W."/>
            <person name="Franco-Molano E.A."/>
            <person name="Baroni T.J."/>
            <person name="Aanen D.K."/>
        </authorList>
    </citation>
    <scope>NUCLEOTIDE SEQUENCE</scope>
    <source>
        <strain evidence="2">D49</strain>
    </source>
</reference>
<evidence type="ECO:0000256" key="1">
    <source>
        <dbReference type="SAM" id="MobiDB-lite"/>
    </source>
</evidence>
<sequence>MTFFAKNLSYVYESGRKSVMELLGTVITKFESGLIREYADLLFVALVMVYGFILDVLETETLPYIAAILEDLNTALSRSTQSLADAESCDPEDTMPMDLDWQTPYHALAVHSKALRIFPDFAKNSARVQWEHVVPHLLFPHAWVRMAVCRLLRLLLAAVPAAPLRPEAADGYPLSNVGMREVARRLCLQLKSKHLDEALGIQVVKNLFYLGKCFYAMPVLETGSEDKDENEDESDGENTDTPKEKEAKDVEMLKQQNPLPWLFSKLSYQVRVYVRTLVALLDSFHFPMEDIAMSQGSKTRTMKKLVMRRKKRLCYGLLRNPQLISRQLELQTPSIYSCYLSSSATSRSTIKCL</sequence>
<reference evidence="2" key="1">
    <citation type="submission" date="2021-02" db="EMBL/GenBank/DDBJ databases">
        <authorList>
            <person name="Nieuwenhuis M."/>
            <person name="Van De Peppel L.J.J."/>
        </authorList>
    </citation>
    <scope>NUCLEOTIDE SEQUENCE</scope>
    <source>
        <strain evidence="2">D49</strain>
    </source>
</reference>
<accession>A0A9P7FRX1</accession>